<feature type="region of interest" description="Disordered" evidence="1">
    <location>
        <begin position="1"/>
        <end position="32"/>
    </location>
</feature>
<name>A0ABW0A4A8_9ACTN</name>
<dbReference type="EMBL" id="JBHSKJ010000019">
    <property type="protein sequence ID" value="MFC5148523.1"/>
    <property type="molecule type" value="Genomic_DNA"/>
</dbReference>
<protein>
    <recommendedName>
        <fullName evidence="4">Terpene synthase</fullName>
    </recommendedName>
</protein>
<proteinExistence type="predicted"/>
<sequence>MRNVVSLVPSYRPPVTDLPEPESEPEPGRVSPHIDEAAAFTDRWVRRTGLIQSFSAQRRFRRARCVDLAAWVAPQATCPRLQRTAAWIVWFHVLDDRCRHPRGEEYAFGFGALPDFLPTDGGPTPPARTALQRALADVWRMTAPAMSPAWRERFAARFRELADRRPRDALAAGSALDLVEYACGYELPPSARELASFRAVSGAASAVLSRDGTEPEAEEFRDALRDALHGFTADAARAGLPPAALSAVSAYAHALTLWADGRLAWALHGGPAGAAAPEPGGHRPLLLADDVTGVPVDLLRPRRPAPPPVPSTSGGAGTALHRGRE</sequence>
<feature type="region of interest" description="Disordered" evidence="1">
    <location>
        <begin position="297"/>
        <end position="325"/>
    </location>
</feature>
<reference evidence="3" key="1">
    <citation type="journal article" date="2019" name="Int. J. Syst. Evol. Microbiol.">
        <title>The Global Catalogue of Microorganisms (GCM) 10K type strain sequencing project: providing services to taxonomists for standard genome sequencing and annotation.</title>
        <authorList>
            <consortium name="The Broad Institute Genomics Platform"/>
            <consortium name="The Broad Institute Genome Sequencing Center for Infectious Disease"/>
            <person name="Wu L."/>
            <person name="Ma J."/>
        </authorList>
    </citation>
    <scope>NUCLEOTIDE SEQUENCE [LARGE SCALE GENOMIC DNA]</scope>
    <source>
        <strain evidence="3">CGMCC 4.1641</strain>
    </source>
</reference>
<evidence type="ECO:0008006" key="4">
    <source>
        <dbReference type="Google" id="ProtNLM"/>
    </source>
</evidence>
<keyword evidence="3" id="KW-1185">Reference proteome</keyword>
<gene>
    <name evidence="2" type="ORF">ACFPP6_28040</name>
</gene>
<dbReference type="Pfam" id="PF19086">
    <property type="entry name" value="Terpene_syn_C_2"/>
    <property type="match status" value="1"/>
</dbReference>
<dbReference type="SUPFAM" id="SSF48576">
    <property type="entry name" value="Terpenoid synthases"/>
    <property type="match status" value="1"/>
</dbReference>
<dbReference type="InterPro" id="IPR008949">
    <property type="entry name" value="Isoprenoid_synthase_dom_sf"/>
</dbReference>
<evidence type="ECO:0000256" key="1">
    <source>
        <dbReference type="SAM" id="MobiDB-lite"/>
    </source>
</evidence>
<evidence type="ECO:0000313" key="2">
    <source>
        <dbReference type="EMBL" id="MFC5148523.1"/>
    </source>
</evidence>
<accession>A0ABW0A4A8</accession>
<dbReference type="Gene3D" id="1.10.600.10">
    <property type="entry name" value="Farnesyl Diphosphate Synthase"/>
    <property type="match status" value="1"/>
</dbReference>
<organism evidence="2 3">
    <name type="scientific">Streptomyces aureoversilis</name>
    <dbReference type="NCBI Taxonomy" id="67277"/>
    <lineage>
        <taxon>Bacteria</taxon>
        <taxon>Bacillati</taxon>
        <taxon>Actinomycetota</taxon>
        <taxon>Actinomycetes</taxon>
        <taxon>Kitasatosporales</taxon>
        <taxon>Streptomycetaceae</taxon>
        <taxon>Streptomyces</taxon>
    </lineage>
</organism>
<dbReference type="Proteomes" id="UP001596222">
    <property type="component" value="Unassembled WGS sequence"/>
</dbReference>
<comment type="caution">
    <text evidence="2">The sequence shown here is derived from an EMBL/GenBank/DDBJ whole genome shotgun (WGS) entry which is preliminary data.</text>
</comment>
<evidence type="ECO:0000313" key="3">
    <source>
        <dbReference type="Proteomes" id="UP001596222"/>
    </source>
</evidence>